<dbReference type="VEuPathDB" id="PlasmoDB:PVP01_0300200"/>
<dbReference type="Proteomes" id="UP000220605">
    <property type="component" value="Chromosome 3"/>
</dbReference>
<reference evidence="3" key="1">
    <citation type="submission" date="2016-07" db="EMBL/GenBank/DDBJ databases">
        <authorList>
            <consortium name="Pathogen Informatics"/>
        </authorList>
    </citation>
    <scope>NUCLEOTIDE SEQUENCE [LARGE SCALE GENOMIC DNA]</scope>
</reference>
<evidence type="ECO:0000256" key="1">
    <source>
        <dbReference type="SAM" id="Phobius"/>
    </source>
</evidence>
<keyword evidence="1" id="KW-1133">Transmembrane helix</keyword>
<feature type="transmembrane region" description="Helical" evidence="1">
    <location>
        <begin position="267"/>
        <end position="289"/>
    </location>
</feature>
<dbReference type="EMBL" id="LT635614">
    <property type="protein sequence ID" value="VUZ93450.1"/>
    <property type="molecule type" value="Genomic_DNA"/>
</dbReference>
<dbReference type="VEuPathDB" id="PlasmoDB:PVW1_030007300"/>
<organism evidence="2 3">
    <name type="scientific">Plasmodium vivax</name>
    <name type="common">malaria parasite P. vivax</name>
    <dbReference type="NCBI Taxonomy" id="5855"/>
    <lineage>
        <taxon>Eukaryota</taxon>
        <taxon>Sar</taxon>
        <taxon>Alveolata</taxon>
        <taxon>Apicomplexa</taxon>
        <taxon>Aconoidasida</taxon>
        <taxon>Haemosporida</taxon>
        <taxon>Plasmodiidae</taxon>
        <taxon>Plasmodium</taxon>
        <taxon>Plasmodium (Plasmodium)</taxon>
    </lineage>
</organism>
<evidence type="ECO:0000313" key="2">
    <source>
        <dbReference type="EMBL" id="VUZ93450.1"/>
    </source>
</evidence>
<dbReference type="VEuPathDB" id="PlasmoDB:PVX_105200"/>
<proteinExistence type="predicted"/>
<dbReference type="OrthoDB" id="381402at2759"/>
<sequence>MTRKYQYPINHPVIKNLPSLKNYAELRRSIFYLAIQQFIKNENINFINQWISKLQERLDTYLKNQKNIWNNIDLDKRCRDINYIINNITQGIIQLKKHNYVFLDHQINNAVTYALKANGYLNCYRDYNNENSIYRHDRKILDDLCENYNYISKNMNNYKKKHRCERVASYIEYNKSYLKELFLDEKIRDNPIFKISSNCTINYIENSIKPIVCNNETNAPQALQGDPKVKLEDDVSEAALAAVEANQLDDSDPGEMAQFFIEDDTPFYLRPTNIGTAAIGIPLLSLIIYKTKARGQNRMKNNFSQDGKETEELLINSIEPLELKSQNSQYNISYQSVND</sequence>
<keyword evidence="1" id="KW-0812">Transmembrane</keyword>
<name>A0A564ZRA9_PLAVI</name>
<evidence type="ECO:0000313" key="3">
    <source>
        <dbReference type="Proteomes" id="UP000220605"/>
    </source>
</evidence>
<gene>
    <name evidence="2" type="ORF">PVP01_0300200</name>
</gene>
<accession>A0A564ZRA9</accession>
<dbReference type="VEuPathDB" id="PlasmoDB:PVPAM_000005300"/>
<keyword evidence="1" id="KW-0472">Membrane</keyword>
<dbReference type="AlphaFoldDB" id="A0A564ZRA9"/>
<protein>
    <submittedName>
        <fullName evidence="2">VIR protein</fullName>
    </submittedName>
</protein>